<evidence type="ECO:0000259" key="2">
    <source>
        <dbReference type="Pfam" id="PF01370"/>
    </source>
</evidence>
<feature type="domain" description="NAD-dependent epimerase/dehydratase" evidence="2">
    <location>
        <begin position="3"/>
        <end position="227"/>
    </location>
</feature>
<dbReference type="InterPro" id="IPR036291">
    <property type="entry name" value="NAD(P)-bd_dom_sf"/>
</dbReference>
<evidence type="ECO:0000256" key="1">
    <source>
        <dbReference type="ARBA" id="ARBA00007637"/>
    </source>
</evidence>
<evidence type="ECO:0000313" key="4">
    <source>
        <dbReference type="Proteomes" id="UP000216052"/>
    </source>
</evidence>
<comment type="similarity">
    <text evidence="1">Belongs to the NAD(P)-dependent epimerase/dehydratase family.</text>
</comment>
<keyword evidence="4" id="KW-1185">Reference proteome</keyword>
<reference evidence="3" key="1">
    <citation type="submission" date="2024-05" db="EMBL/GenBank/DDBJ databases">
        <title>Isolation and characterization of Sporomusa carbonis sp. nov., a carboxydotrophic hydrogenogen in the genus of Sporomusa isolated from a charcoal burning pile.</title>
        <authorList>
            <person name="Boeer T."/>
            <person name="Rosenbaum F."/>
            <person name="Eysell L."/>
            <person name="Mueller V."/>
            <person name="Daniel R."/>
            <person name="Poehlein A."/>
        </authorList>
    </citation>
    <scope>NUCLEOTIDE SEQUENCE [LARGE SCALE GENOMIC DNA]</scope>
    <source>
        <strain evidence="3">DSM 3132</strain>
    </source>
</reference>
<dbReference type="Pfam" id="PF01370">
    <property type="entry name" value="Epimerase"/>
    <property type="match status" value="1"/>
</dbReference>
<dbReference type="RefSeq" id="WP_093795960.1">
    <property type="nucleotide sequence ID" value="NZ_CP155571.1"/>
</dbReference>
<dbReference type="PANTHER" id="PTHR43000">
    <property type="entry name" value="DTDP-D-GLUCOSE 4,6-DEHYDRATASE-RELATED"/>
    <property type="match status" value="1"/>
</dbReference>
<dbReference type="Gene3D" id="3.40.50.720">
    <property type="entry name" value="NAD(P)-binding Rossmann-like Domain"/>
    <property type="match status" value="1"/>
</dbReference>
<name>A0ABZ3J5F4_SPOA4</name>
<dbReference type="EC" id="5.1.3.2" evidence="3"/>
<protein>
    <submittedName>
        <fullName evidence="3">UDP-glucose 4-epimerase</fullName>
        <ecNumber evidence="3">5.1.3.2</ecNumber>
    </submittedName>
</protein>
<gene>
    <name evidence="3" type="primary">galE_1</name>
    <name evidence="3" type="ORF">SPACI_037290</name>
</gene>
<accession>A0ABZ3J5F4</accession>
<dbReference type="InterPro" id="IPR001509">
    <property type="entry name" value="Epimerase_deHydtase"/>
</dbReference>
<evidence type="ECO:0000313" key="3">
    <source>
        <dbReference type="EMBL" id="XFO73622.1"/>
    </source>
</evidence>
<dbReference type="GO" id="GO:0003978">
    <property type="term" value="F:UDP-glucose 4-epimerase activity"/>
    <property type="evidence" value="ECO:0007669"/>
    <property type="project" value="UniProtKB-EC"/>
</dbReference>
<sequence>MRVLLVGGAGSVGQNLSEYLYQQGHTVTVADKNIRTFAQKKPDVATCVTDLTDRVLLRNIVAGNEIVVNLAWSFSDKPEFLFEHDIVDHINLLHTCANAGVKRFIYTSTAGIYGSPPAQPVDEAYFCRPEQARKPLYAVAKLCAEQLALVLGRQHNLPVSVFRFWWAFGNTIGGKHLRELIRLALNGQPLRMVKGSDGTFVTVNDIGRALELTASRLTDCGNTYNLGSLFLAWEEIGQTIIELTQSTSKLQLVDPNDWDGPAFLNETWHLSWDRAGREIGYAPLLDEGGNRNVFRQALANCIKEVANR</sequence>
<proteinExistence type="inferred from homology"/>
<dbReference type="EMBL" id="CP155571">
    <property type="protein sequence ID" value="XFO73622.1"/>
    <property type="molecule type" value="Genomic_DNA"/>
</dbReference>
<dbReference type="Proteomes" id="UP000216052">
    <property type="component" value="Chromosome"/>
</dbReference>
<keyword evidence="3" id="KW-0413">Isomerase</keyword>
<organism evidence="3 4">
    <name type="scientific">Sporomusa acidovorans (strain ATCC 49682 / DSM 3132 / Mol)</name>
    <dbReference type="NCBI Taxonomy" id="1123286"/>
    <lineage>
        <taxon>Bacteria</taxon>
        <taxon>Bacillati</taxon>
        <taxon>Bacillota</taxon>
        <taxon>Negativicutes</taxon>
        <taxon>Selenomonadales</taxon>
        <taxon>Sporomusaceae</taxon>
        <taxon>Sporomusa</taxon>
    </lineage>
</organism>
<dbReference type="SUPFAM" id="SSF51735">
    <property type="entry name" value="NAD(P)-binding Rossmann-fold domains"/>
    <property type="match status" value="1"/>
</dbReference>